<feature type="compositionally biased region" description="Polar residues" evidence="7">
    <location>
        <begin position="364"/>
        <end position="381"/>
    </location>
</feature>
<gene>
    <name evidence="9" type="ORF">Acr_09g0000610</name>
</gene>
<dbReference type="InterPro" id="IPR046955">
    <property type="entry name" value="PHR1-like"/>
</dbReference>
<feature type="compositionally biased region" description="Polar residues" evidence="7">
    <location>
        <begin position="344"/>
        <end position="356"/>
    </location>
</feature>
<dbReference type="PROSITE" id="PS51294">
    <property type="entry name" value="HTH_MYB"/>
    <property type="match status" value="1"/>
</dbReference>
<feature type="domain" description="HTH myb-type" evidence="8">
    <location>
        <begin position="199"/>
        <end position="259"/>
    </location>
</feature>
<reference evidence="9 10" key="1">
    <citation type="submission" date="2019-07" db="EMBL/GenBank/DDBJ databases">
        <title>De Novo Assembly of kiwifruit Actinidia rufa.</title>
        <authorList>
            <person name="Sugita-Konishi S."/>
            <person name="Sato K."/>
            <person name="Mori E."/>
            <person name="Abe Y."/>
            <person name="Kisaki G."/>
            <person name="Hamano K."/>
            <person name="Suezawa K."/>
            <person name="Otani M."/>
            <person name="Fukuda T."/>
            <person name="Manabe T."/>
            <person name="Gomi K."/>
            <person name="Tabuchi M."/>
            <person name="Akimitsu K."/>
            <person name="Kataoka I."/>
        </authorList>
    </citation>
    <scope>NUCLEOTIDE SEQUENCE [LARGE SCALE GENOMIC DNA]</scope>
    <source>
        <strain evidence="10">cv. Fuchu</strain>
    </source>
</reference>
<dbReference type="GO" id="GO:0003700">
    <property type="term" value="F:DNA-binding transcription factor activity"/>
    <property type="evidence" value="ECO:0007669"/>
    <property type="project" value="InterPro"/>
</dbReference>
<evidence type="ECO:0000256" key="6">
    <source>
        <dbReference type="ARBA" id="ARBA00023242"/>
    </source>
</evidence>
<organism evidence="9 10">
    <name type="scientific">Actinidia rufa</name>
    <dbReference type="NCBI Taxonomy" id="165716"/>
    <lineage>
        <taxon>Eukaryota</taxon>
        <taxon>Viridiplantae</taxon>
        <taxon>Streptophyta</taxon>
        <taxon>Embryophyta</taxon>
        <taxon>Tracheophyta</taxon>
        <taxon>Spermatophyta</taxon>
        <taxon>Magnoliopsida</taxon>
        <taxon>eudicotyledons</taxon>
        <taxon>Gunneridae</taxon>
        <taxon>Pentapetalae</taxon>
        <taxon>asterids</taxon>
        <taxon>Ericales</taxon>
        <taxon>Actinidiaceae</taxon>
        <taxon>Actinidia</taxon>
    </lineage>
</organism>
<dbReference type="PANTHER" id="PTHR31499">
    <property type="entry name" value="MYB FAMILY TRANSCRIPTION FACTOR PHL11"/>
    <property type="match status" value="1"/>
</dbReference>
<keyword evidence="3" id="KW-0805">Transcription regulation</keyword>
<evidence type="ECO:0000256" key="3">
    <source>
        <dbReference type="ARBA" id="ARBA00023015"/>
    </source>
</evidence>
<keyword evidence="4" id="KW-0175">Coiled coil</keyword>
<feature type="region of interest" description="Disordered" evidence="7">
    <location>
        <begin position="1"/>
        <end position="93"/>
    </location>
</feature>
<feature type="compositionally biased region" description="Polar residues" evidence="7">
    <location>
        <begin position="1"/>
        <end position="13"/>
    </location>
</feature>
<evidence type="ECO:0000259" key="8">
    <source>
        <dbReference type="PROSITE" id="PS51294"/>
    </source>
</evidence>
<keyword evidence="5" id="KW-0804">Transcription</keyword>
<dbReference type="GO" id="GO:0003677">
    <property type="term" value="F:DNA binding"/>
    <property type="evidence" value="ECO:0007669"/>
    <property type="project" value="InterPro"/>
</dbReference>
<dbReference type="OrthoDB" id="551907at2759"/>
<protein>
    <submittedName>
        <fullName evidence="9">Myb-like HTH transcriptional regulator family protein</fullName>
    </submittedName>
</protein>
<evidence type="ECO:0000313" key="10">
    <source>
        <dbReference type="Proteomes" id="UP000585474"/>
    </source>
</evidence>
<accession>A0A7J0F4K0</accession>
<dbReference type="Gene3D" id="1.10.10.60">
    <property type="entry name" value="Homeodomain-like"/>
    <property type="match status" value="1"/>
</dbReference>
<feature type="compositionally biased region" description="Polar residues" evidence="7">
    <location>
        <begin position="64"/>
        <end position="75"/>
    </location>
</feature>
<keyword evidence="10" id="KW-1185">Reference proteome</keyword>
<dbReference type="EMBL" id="BJWL01000009">
    <property type="protein sequence ID" value="GFY93615.1"/>
    <property type="molecule type" value="Genomic_DNA"/>
</dbReference>
<feature type="compositionally biased region" description="Low complexity" evidence="7">
    <location>
        <begin position="183"/>
        <end position="198"/>
    </location>
</feature>
<dbReference type="FunFam" id="1.10.10.60:FF:000002">
    <property type="entry name" value="Myb family transcription factor"/>
    <property type="match status" value="1"/>
</dbReference>
<dbReference type="Pfam" id="PF00249">
    <property type="entry name" value="Myb_DNA-binding"/>
    <property type="match status" value="1"/>
</dbReference>
<evidence type="ECO:0000256" key="5">
    <source>
        <dbReference type="ARBA" id="ARBA00023163"/>
    </source>
</evidence>
<evidence type="ECO:0000256" key="7">
    <source>
        <dbReference type="SAM" id="MobiDB-lite"/>
    </source>
</evidence>
<feature type="region of interest" description="Disordered" evidence="7">
    <location>
        <begin position="171"/>
        <end position="200"/>
    </location>
</feature>
<dbReference type="PANTHER" id="PTHR31499:SF80">
    <property type="entry name" value="HTH MYB-TYPE DOMAIN-CONTAINING PROTEIN"/>
    <property type="match status" value="1"/>
</dbReference>
<proteinExistence type="inferred from homology"/>
<dbReference type="InterPro" id="IPR001005">
    <property type="entry name" value="SANT/Myb"/>
</dbReference>
<dbReference type="InterPro" id="IPR009057">
    <property type="entry name" value="Homeodomain-like_sf"/>
</dbReference>
<evidence type="ECO:0000256" key="4">
    <source>
        <dbReference type="ARBA" id="ARBA00023054"/>
    </source>
</evidence>
<feature type="compositionally biased region" description="Low complexity" evidence="7">
    <location>
        <begin position="14"/>
        <end position="37"/>
    </location>
</feature>
<comment type="caution">
    <text evidence="9">The sequence shown here is derived from an EMBL/GenBank/DDBJ whole genome shotgun (WGS) entry which is preliminary data.</text>
</comment>
<sequence>MGIRNLSPNSEGKSQPNSIENPNSSSSILSRIGSPDSTFYASERYMGFSQYENDQDGNPGFPPKQQNYPSFSSTDGVYFDAPQQADPNFPPKSGSEFGGETHFVSNRNYCSSERSNKSIVNYLERDRILLLKRKLFDDFDTSDARQHSISFDGNQDLEVCHISYSSHAQPEHLRQSASARPCGGVSVTSGNSASSGSALPSKARIRWTQDLHDRFVECVNRLGGAEKATPKAILNLMDSEGLTIYHVKSHLQKYRFAKYMPESAEGRSEKRNSVTDLEQIDLKTGLQLREALQMQLDAQRRLHEQLEIQRNLQMRIEEQSRRLKMMFDQQRKTNVRLFETEISNSISPDEPSTSTFGDMLISTADGSRNNQFSSENPSMGF</sequence>
<feature type="region of interest" description="Disordered" evidence="7">
    <location>
        <begin position="344"/>
        <end position="381"/>
    </location>
</feature>
<dbReference type="AlphaFoldDB" id="A0A7J0F4K0"/>
<keyword evidence="6" id="KW-0539">Nucleus</keyword>
<dbReference type="InterPro" id="IPR025756">
    <property type="entry name" value="Myb_CC_LHEQLE"/>
</dbReference>
<evidence type="ECO:0000256" key="1">
    <source>
        <dbReference type="ARBA" id="ARBA00004123"/>
    </source>
</evidence>
<evidence type="ECO:0000256" key="2">
    <source>
        <dbReference type="ARBA" id="ARBA00006783"/>
    </source>
</evidence>
<dbReference type="GO" id="GO:0005634">
    <property type="term" value="C:nucleus"/>
    <property type="evidence" value="ECO:0007669"/>
    <property type="project" value="UniProtKB-SubCell"/>
</dbReference>
<dbReference type="InterPro" id="IPR017930">
    <property type="entry name" value="Myb_dom"/>
</dbReference>
<evidence type="ECO:0000313" key="9">
    <source>
        <dbReference type="EMBL" id="GFY93615.1"/>
    </source>
</evidence>
<dbReference type="SUPFAM" id="SSF46689">
    <property type="entry name" value="Homeodomain-like"/>
    <property type="match status" value="1"/>
</dbReference>
<dbReference type="Pfam" id="PF14379">
    <property type="entry name" value="Myb_CC_LHEQLE"/>
    <property type="match status" value="1"/>
</dbReference>
<dbReference type="Proteomes" id="UP000585474">
    <property type="component" value="Unassembled WGS sequence"/>
</dbReference>
<comment type="similarity">
    <text evidence="2">Belongs to the MYB-CC family.</text>
</comment>
<dbReference type="NCBIfam" id="TIGR01557">
    <property type="entry name" value="myb_SHAQKYF"/>
    <property type="match status" value="1"/>
</dbReference>
<comment type="subcellular location">
    <subcellularLocation>
        <location evidence="1">Nucleus</location>
    </subcellularLocation>
</comment>
<dbReference type="InterPro" id="IPR006447">
    <property type="entry name" value="Myb_dom_plants"/>
</dbReference>
<name>A0A7J0F4K0_9ERIC</name>